<proteinExistence type="predicted"/>
<dbReference type="InterPro" id="IPR035979">
    <property type="entry name" value="RBD_domain_sf"/>
</dbReference>
<evidence type="ECO:0000256" key="1">
    <source>
        <dbReference type="ARBA" id="ARBA00022737"/>
    </source>
</evidence>
<evidence type="ECO:0000313" key="6">
    <source>
        <dbReference type="Proteomes" id="UP000579558"/>
    </source>
</evidence>
<feature type="domain" description="RRM" evidence="4">
    <location>
        <begin position="53"/>
        <end position="133"/>
    </location>
</feature>
<dbReference type="EMBL" id="VZRX01003002">
    <property type="protein sequence ID" value="NWX26766.1"/>
    <property type="molecule type" value="Genomic_DNA"/>
</dbReference>
<keyword evidence="1" id="KW-0677">Repeat</keyword>
<evidence type="ECO:0000256" key="2">
    <source>
        <dbReference type="ARBA" id="ARBA00022884"/>
    </source>
</evidence>
<dbReference type="InterPro" id="IPR012677">
    <property type="entry name" value="Nucleotide-bd_a/b_plait_sf"/>
</dbReference>
<dbReference type="Gene3D" id="3.30.70.330">
    <property type="match status" value="3"/>
</dbReference>
<keyword evidence="2 3" id="KW-0694">RNA-binding</keyword>
<dbReference type="FunFam" id="3.30.70.330:FF:001010">
    <property type="entry name" value="CUGBP Elav-like family member 5"/>
    <property type="match status" value="1"/>
</dbReference>
<dbReference type="SMART" id="SM00360">
    <property type="entry name" value="RRM"/>
    <property type="match status" value="2"/>
</dbReference>
<protein>
    <submittedName>
        <fullName evidence="5">CELF5 protein</fullName>
    </submittedName>
</protein>
<sequence length="436" mass="46915">AVSAAGCAFLTYCARDSAIKAQTALHEQKTLPGMARPIQVKPADSESRGGRDRKLFVGMLNKQQSEDDVLRLFEPFGVIDECTVLRGPDGNSKGCAFVKFSSHTEAQAAIHALHGSQTMPGASSSLVVKFADTDKERTLRRMQQMVGQLGIFTPSLSLPFSPYSAYAQALMQQQTTVLSTSHGSYLSPGVAFSPCHIQQIGAVSLNGLPATPIAPASGLHSPPLLGTAAMPGLVAPISNGFTGVVPFPNGHPTLETVYTNGLVPYSGIESSEKTPPCRDLRNCMIPFAVLLIVFLSAAQSPSVAETLHPAFTGVQQYAAVYPTTTITPIAQSIPQQPPILQQQQREGPEGCNLFIYHLPQEFGDNELMQMFLPFGNIISSKVFMDRATNQSKCFGFVSFDNPSSAQTAIQAMNGFQIGMKRLKVQLKRPKDANHPY</sequence>
<reference evidence="5 6" key="1">
    <citation type="submission" date="2019-09" db="EMBL/GenBank/DDBJ databases">
        <title>Bird 10,000 Genomes (B10K) Project - Family phase.</title>
        <authorList>
            <person name="Zhang G."/>
        </authorList>
    </citation>
    <scope>NUCLEOTIDE SEQUENCE [LARGE SCALE GENOMIC DNA]</scope>
    <source>
        <strain evidence="5">B10K-DU-029-75</strain>
    </source>
</reference>
<feature type="non-terminal residue" evidence="5">
    <location>
        <position position="436"/>
    </location>
</feature>
<dbReference type="InterPro" id="IPR000504">
    <property type="entry name" value="RRM_dom"/>
</dbReference>
<evidence type="ECO:0000259" key="4">
    <source>
        <dbReference type="PROSITE" id="PS50102"/>
    </source>
</evidence>
<comment type="caution">
    <text evidence="5">The sequence shown here is derived from an EMBL/GenBank/DDBJ whole genome shotgun (WGS) entry which is preliminary data.</text>
</comment>
<dbReference type="PROSITE" id="PS50102">
    <property type="entry name" value="RRM"/>
    <property type="match status" value="2"/>
</dbReference>
<gene>
    <name evidence="5" type="primary">Celf5</name>
    <name evidence="5" type="ORF">NOTCIN_R04457</name>
</gene>
<name>A0A7K6UXK2_9PASS</name>
<dbReference type="Pfam" id="PF00076">
    <property type="entry name" value="RRM_1"/>
    <property type="match status" value="2"/>
</dbReference>
<dbReference type="FunFam" id="3.30.70.330:FF:000007">
    <property type="entry name" value="CUGBP Elav-like family member 4 isoform 3"/>
    <property type="match status" value="1"/>
</dbReference>
<dbReference type="PANTHER" id="PTHR24012">
    <property type="entry name" value="RNA BINDING PROTEIN"/>
    <property type="match status" value="1"/>
</dbReference>
<dbReference type="Proteomes" id="UP000579558">
    <property type="component" value="Unassembled WGS sequence"/>
</dbReference>
<dbReference type="SUPFAM" id="SSF54928">
    <property type="entry name" value="RNA-binding domain, RBD"/>
    <property type="match status" value="2"/>
</dbReference>
<dbReference type="GO" id="GO:0003723">
    <property type="term" value="F:RNA binding"/>
    <property type="evidence" value="ECO:0007669"/>
    <property type="project" value="UniProtKB-UniRule"/>
</dbReference>
<organism evidence="5 6">
    <name type="scientific">Notiomystis cincta</name>
    <dbReference type="NCBI Taxonomy" id="366454"/>
    <lineage>
        <taxon>Eukaryota</taxon>
        <taxon>Metazoa</taxon>
        <taxon>Chordata</taxon>
        <taxon>Craniata</taxon>
        <taxon>Vertebrata</taxon>
        <taxon>Euteleostomi</taxon>
        <taxon>Archelosauria</taxon>
        <taxon>Archosauria</taxon>
        <taxon>Dinosauria</taxon>
        <taxon>Saurischia</taxon>
        <taxon>Theropoda</taxon>
        <taxon>Coelurosauria</taxon>
        <taxon>Aves</taxon>
        <taxon>Neognathae</taxon>
        <taxon>Neoaves</taxon>
        <taxon>Telluraves</taxon>
        <taxon>Australaves</taxon>
        <taxon>Passeriformes</taxon>
        <taxon>Notiomystidae</taxon>
        <taxon>Notiomystis</taxon>
    </lineage>
</organism>
<dbReference type="OrthoDB" id="410044at2759"/>
<dbReference type="CDD" id="cd12635">
    <property type="entry name" value="RRM2_CELF3_4_5_6"/>
    <property type="match status" value="1"/>
</dbReference>
<evidence type="ECO:0000256" key="3">
    <source>
        <dbReference type="PROSITE-ProRule" id="PRU00176"/>
    </source>
</evidence>
<dbReference type="AlphaFoldDB" id="A0A7K6UXK2"/>
<dbReference type="FunFam" id="3.30.70.330:FF:000069">
    <property type="entry name" value="CUGBP Elav-like family member 5 isoform X1"/>
    <property type="match status" value="1"/>
</dbReference>
<evidence type="ECO:0000313" key="5">
    <source>
        <dbReference type="EMBL" id="NWX26766.1"/>
    </source>
</evidence>
<keyword evidence="6" id="KW-1185">Reference proteome</keyword>
<dbReference type="CDD" id="cd12639">
    <property type="entry name" value="RRM3_CELF3_4_5_6"/>
    <property type="match status" value="1"/>
</dbReference>
<accession>A0A7K6UXK2</accession>
<feature type="non-terminal residue" evidence="5">
    <location>
        <position position="1"/>
    </location>
</feature>
<feature type="domain" description="RRM" evidence="4">
    <location>
        <begin position="351"/>
        <end position="429"/>
    </location>
</feature>